<feature type="modified residue" description="4-aspartylphosphate" evidence="2">
    <location>
        <position position="55"/>
    </location>
</feature>
<keyword evidence="2" id="KW-0597">Phosphoprotein</keyword>
<dbReference type="PROSITE" id="PS50110">
    <property type="entry name" value="RESPONSE_REGULATORY"/>
    <property type="match status" value="1"/>
</dbReference>
<dbReference type="Pfam" id="PF00072">
    <property type="entry name" value="Response_reg"/>
    <property type="match status" value="1"/>
</dbReference>
<dbReference type="InterPro" id="IPR007492">
    <property type="entry name" value="LytTR_DNA-bd_dom"/>
</dbReference>
<evidence type="ECO:0000256" key="1">
    <source>
        <dbReference type="ARBA" id="ARBA00023012"/>
    </source>
</evidence>
<dbReference type="STRING" id="1123010.SAMN02745724_02208"/>
<feature type="domain" description="HTH LytTR-type" evidence="4">
    <location>
        <begin position="129"/>
        <end position="242"/>
    </location>
</feature>
<organism evidence="5 6">
    <name type="scientific">Pseudoalteromonas denitrificans DSM 6059</name>
    <dbReference type="NCBI Taxonomy" id="1123010"/>
    <lineage>
        <taxon>Bacteria</taxon>
        <taxon>Pseudomonadati</taxon>
        <taxon>Pseudomonadota</taxon>
        <taxon>Gammaproteobacteria</taxon>
        <taxon>Alteromonadales</taxon>
        <taxon>Pseudoalteromonadaceae</taxon>
        <taxon>Pseudoalteromonas</taxon>
    </lineage>
</organism>
<accession>A0A1I1KZ31</accession>
<dbReference type="GO" id="GO:0000156">
    <property type="term" value="F:phosphorelay response regulator activity"/>
    <property type="evidence" value="ECO:0007669"/>
    <property type="project" value="InterPro"/>
</dbReference>
<gene>
    <name evidence="5" type="ORF">SAMN02745724_02208</name>
</gene>
<proteinExistence type="predicted"/>
<dbReference type="SUPFAM" id="SSF52172">
    <property type="entry name" value="CheY-like"/>
    <property type="match status" value="1"/>
</dbReference>
<dbReference type="Proteomes" id="UP000198862">
    <property type="component" value="Unassembled WGS sequence"/>
</dbReference>
<dbReference type="InterPro" id="IPR001789">
    <property type="entry name" value="Sig_transdc_resp-reg_receiver"/>
</dbReference>
<keyword evidence="1" id="KW-0902">Two-component regulatory system</keyword>
<dbReference type="OrthoDB" id="9781059at2"/>
<dbReference type="GO" id="GO:0003677">
    <property type="term" value="F:DNA binding"/>
    <property type="evidence" value="ECO:0007669"/>
    <property type="project" value="InterPro"/>
</dbReference>
<evidence type="ECO:0000259" key="3">
    <source>
        <dbReference type="PROSITE" id="PS50110"/>
    </source>
</evidence>
<dbReference type="Gene3D" id="2.40.50.1020">
    <property type="entry name" value="LytTr DNA-binding domain"/>
    <property type="match status" value="1"/>
</dbReference>
<dbReference type="Pfam" id="PF04397">
    <property type="entry name" value="LytTR"/>
    <property type="match status" value="1"/>
</dbReference>
<dbReference type="RefSeq" id="WP_091983614.1">
    <property type="nucleotide sequence ID" value="NZ_FOLO01000014.1"/>
</dbReference>
<reference evidence="5 6" key="1">
    <citation type="submission" date="2016-10" db="EMBL/GenBank/DDBJ databases">
        <authorList>
            <person name="de Groot N.N."/>
        </authorList>
    </citation>
    <scope>NUCLEOTIDE SEQUENCE [LARGE SCALE GENOMIC DNA]</scope>
    <source>
        <strain evidence="5 6">DSM 6059</strain>
    </source>
</reference>
<evidence type="ECO:0000259" key="4">
    <source>
        <dbReference type="PROSITE" id="PS50930"/>
    </source>
</evidence>
<evidence type="ECO:0000256" key="2">
    <source>
        <dbReference type="PROSITE-ProRule" id="PRU00169"/>
    </source>
</evidence>
<dbReference type="InterPro" id="IPR046947">
    <property type="entry name" value="LytR-like"/>
</dbReference>
<dbReference type="PANTHER" id="PTHR37299:SF1">
    <property type="entry name" value="STAGE 0 SPORULATION PROTEIN A HOMOLOG"/>
    <property type="match status" value="1"/>
</dbReference>
<dbReference type="PANTHER" id="PTHR37299">
    <property type="entry name" value="TRANSCRIPTIONAL REGULATOR-RELATED"/>
    <property type="match status" value="1"/>
</dbReference>
<dbReference type="PROSITE" id="PS50930">
    <property type="entry name" value="HTH_LYTTR"/>
    <property type="match status" value="1"/>
</dbReference>
<dbReference type="SMART" id="SM00448">
    <property type="entry name" value="REC"/>
    <property type="match status" value="1"/>
</dbReference>
<dbReference type="SMART" id="SM00850">
    <property type="entry name" value="LytTR"/>
    <property type="match status" value="1"/>
</dbReference>
<evidence type="ECO:0000313" key="5">
    <source>
        <dbReference type="EMBL" id="SFC65552.1"/>
    </source>
</evidence>
<dbReference type="InterPro" id="IPR011006">
    <property type="entry name" value="CheY-like_superfamily"/>
</dbReference>
<dbReference type="AlphaFoldDB" id="A0A1I1KZ31"/>
<keyword evidence="6" id="KW-1185">Reference proteome</keyword>
<protein>
    <submittedName>
        <fullName evidence="5">Two component transcriptional regulator, LytTR family</fullName>
    </submittedName>
</protein>
<dbReference type="Gene3D" id="3.40.50.2300">
    <property type="match status" value="1"/>
</dbReference>
<dbReference type="EMBL" id="FOLO01000014">
    <property type="protein sequence ID" value="SFC65552.1"/>
    <property type="molecule type" value="Genomic_DNA"/>
</dbReference>
<sequence>MHIVIVEDEPVIAQRLKRQIGQILVAGKPIIKWFDDIEDASNYLIEHSIDLLMLDLNLHGENGFDLLKEITAQSFHTIIVSAYSEQAIIAFEYGVLDFVAKPFKYERLEVALSRFTDKTSHASHDLKQLAVKKHDGLSFIKISDISFIKADGHYTQLHYVKLHYTQLNLAPHDVALHDKSIDKLSMLLPKQFIRVHRSYIVNINKVKRLKIGSGASYQLLIEGEIEVPLSRSRYQEVKSLFS</sequence>
<name>A0A1I1KZ31_9GAMM</name>
<evidence type="ECO:0000313" key="6">
    <source>
        <dbReference type="Proteomes" id="UP000198862"/>
    </source>
</evidence>
<feature type="domain" description="Response regulatory" evidence="3">
    <location>
        <begin position="2"/>
        <end position="116"/>
    </location>
</feature>